<proteinExistence type="inferred from homology"/>
<dbReference type="InterPro" id="IPR001775">
    <property type="entry name" value="GspD/PilQ"/>
</dbReference>
<dbReference type="PRINTS" id="PR00811">
    <property type="entry name" value="BCTERIALGSPD"/>
</dbReference>
<evidence type="ECO:0000313" key="5">
    <source>
        <dbReference type="EMBL" id="RKQ72069.1"/>
    </source>
</evidence>
<sequence>MTYLPNKFIKPARKGALLAGSSFCLLSMAVFSAEAGTRSYADMNKVTASSINIQGPNQSANERSIVLPYGKSSVVELPQGIQQVIVSNPDVVEAVAHTTQRTVLIGKQAGQTNVYFYGQNDQQLLNLNIRVERDISELASLIAKHAGDADVEVQAVHNNILLTGSVQNAASADKVEKLAKLWLNEVAAGTYAPGEIVNLMSIQGRDQVMLKVRIVEMQRSVTKQLGFNLGAVAQLGESTVSLVSNNAIESATGLTANGTFVPAGGDIQNITGAMQALERVGLIRTLAEPSLTAISGETANTLIGGEFPLLTNVFIDEFGQTQREFEFKPYGVSLGFTPVVLSEGLISLNISTEVSEPTTEGSFETGGLSSDILGLRVRRANTVVEMPAGGSLVIAGLIREESRSASDGTPGVKDIPGLGALFRNSDTTNTQTELVVMVTPYLVDATHPDKLQTPLDGFKATNDTNSFLMGRLNEVYAANGKPPLKEPTLGGPFGHVVD</sequence>
<dbReference type="Proteomes" id="UP000282211">
    <property type="component" value="Unassembled WGS sequence"/>
</dbReference>
<accession>A0A420WM61</accession>
<dbReference type="OrthoDB" id="9775455at2"/>
<dbReference type="PANTHER" id="PTHR30332:SF17">
    <property type="entry name" value="TYPE IV PILIATION SYSTEM PROTEIN DR_0774-RELATED"/>
    <property type="match status" value="1"/>
</dbReference>
<dbReference type="InterPro" id="IPR004846">
    <property type="entry name" value="T2SS/T3SS_dom"/>
</dbReference>
<evidence type="ECO:0000256" key="1">
    <source>
        <dbReference type="RuleBase" id="RU004003"/>
    </source>
</evidence>
<comment type="caution">
    <text evidence="5">The sequence shown here is derived from an EMBL/GenBank/DDBJ whole genome shotgun (WGS) entry which is preliminary data.</text>
</comment>
<dbReference type="AlphaFoldDB" id="A0A420WM61"/>
<comment type="similarity">
    <text evidence="1">Belongs to the bacterial secretin family.</text>
</comment>
<dbReference type="EMBL" id="RBII01000001">
    <property type="protein sequence ID" value="RKQ72069.1"/>
    <property type="molecule type" value="Genomic_DNA"/>
</dbReference>
<feature type="domain" description="Type II/III secretion system secretin-like" evidence="3">
    <location>
        <begin position="276"/>
        <end position="443"/>
    </location>
</feature>
<evidence type="ECO:0000259" key="3">
    <source>
        <dbReference type="Pfam" id="PF00263"/>
    </source>
</evidence>
<dbReference type="InParanoid" id="A0A420WM61"/>
<feature type="signal peptide" evidence="2">
    <location>
        <begin position="1"/>
        <end position="35"/>
    </location>
</feature>
<keyword evidence="2" id="KW-0732">Signal</keyword>
<dbReference type="GO" id="GO:0009306">
    <property type="term" value="P:protein secretion"/>
    <property type="evidence" value="ECO:0007669"/>
    <property type="project" value="InterPro"/>
</dbReference>
<reference evidence="5 6" key="1">
    <citation type="submission" date="2018-10" db="EMBL/GenBank/DDBJ databases">
        <title>Genomic Encyclopedia of Type Strains, Phase IV (KMG-IV): sequencing the most valuable type-strain genomes for metagenomic binning, comparative biology and taxonomic classification.</title>
        <authorList>
            <person name="Goeker M."/>
        </authorList>
    </citation>
    <scope>NUCLEOTIDE SEQUENCE [LARGE SCALE GENOMIC DNA]</scope>
    <source>
        <strain evidence="5 6">DSM 22008</strain>
    </source>
</reference>
<dbReference type="InterPro" id="IPR050810">
    <property type="entry name" value="Bact_Secretion_Sys_Channel"/>
</dbReference>
<name>A0A420WM61_9PROT</name>
<evidence type="ECO:0000313" key="6">
    <source>
        <dbReference type="Proteomes" id="UP000282211"/>
    </source>
</evidence>
<dbReference type="GO" id="GO:0015627">
    <property type="term" value="C:type II protein secretion system complex"/>
    <property type="evidence" value="ECO:0007669"/>
    <property type="project" value="TreeGrafter"/>
</dbReference>
<keyword evidence="6" id="KW-1185">Reference proteome</keyword>
<dbReference type="Pfam" id="PF00263">
    <property type="entry name" value="Secretin"/>
    <property type="match status" value="1"/>
</dbReference>
<protein>
    <submittedName>
        <fullName evidence="5">Pilus assembly protein CpaC</fullName>
    </submittedName>
</protein>
<organism evidence="5 6">
    <name type="scientific">Litorimonas taeanensis</name>
    <dbReference type="NCBI Taxonomy" id="568099"/>
    <lineage>
        <taxon>Bacteria</taxon>
        <taxon>Pseudomonadati</taxon>
        <taxon>Pseudomonadota</taxon>
        <taxon>Alphaproteobacteria</taxon>
        <taxon>Maricaulales</taxon>
        <taxon>Robiginitomaculaceae</taxon>
    </lineage>
</organism>
<dbReference type="Pfam" id="PF13629">
    <property type="entry name" value="T2SS-T3SS_pil_N"/>
    <property type="match status" value="1"/>
</dbReference>
<dbReference type="PANTHER" id="PTHR30332">
    <property type="entry name" value="PROBABLE GENERAL SECRETION PATHWAY PROTEIN D"/>
    <property type="match status" value="1"/>
</dbReference>
<evidence type="ECO:0000259" key="4">
    <source>
        <dbReference type="Pfam" id="PF13629"/>
    </source>
</evidence>
<dbReference type="InterPro" id="IPR032789">
    <property type="entry name" value="T2SS-T3SS_pil_N"/>
</dbReference>
<feature type="domain" description="Pilus formation protein N-terminal" evidence="4">
    <location>
        <begin position="62"/>
        <end position="132"/>
    </location>
</feature>
<evidence type="ECO:0000256" key="2">
    <source>
        <dbReference type="SAM" id="SignalP"/>
    </source>
</evidence>
<feature type="chain" id="PRO_5019390616" evidence="2">
    <location>
        <begin position="36"/>
        <end position="498"/>
    </location>
</feature>
<gene>
    <name evidence="5" type="ORF">DES40_1406</name>
</gene>
<dbReference type="RefSeq" id="WP_121099958.1">
    <property type="nucleotide sequence ID" value="NZ_RBII01000001.1"/>
</dbReference>